<dbReference type="PROSITE" id="PS51549">
    <property type="entry name" value="DM13"/>
    <property type="match status" value="1"/>
</dbReference>
<organism evidence="2 4">
    <name type="scientific">Pseudanabaena frigida</name>
    <dbReference type="NCBI Taxonomy" id="945775"/>
    <lineage>
        <taxon>Bacteria</taxon>
        <taxon>Bacillati</taxon>
        <taxon>Cyanobacteriota</taxon>
        <taxon>Cyanophyceae</taxon>
        <taxon>Pseudanabaenales</taxon>
        <taxon>Pseudanabaenaceae</taxon>
        <taxon>Pseudanabaena</taxon>
    </lineage>
</organism>
<gene>
    <name evidence="2" type="ORF">DCF19_14125</name>
    <name evidence="3" type="ORF">DCF19_14245</name>
</gene>
<evidence type="ECO:0000313" key="4">
    <source>
        <dbReference type="Proteomes" id="UP000249467"/>
    </source>
</evidence>
<reference evidence="2 4" key="2">
    <citation type="submission" date="2018-06" db="EMBL/GenBank/DDBJ databases">
        <title>Metagenomic assembly of (sub)arctic Cyanobacteria and their associated microbiome from non-axenic cultures.</title>
        <authorList>
            <person name="Baurain D."/>
        </authorList>
    </citation>
    <scope>NUCLEOTIDE SEQUENCE [LARGE SCALE GENOMIC DNA]</scope>
    <source>
        <strain evidence="2">ULC066bin1</strain>
    </source>
</reference>
<dbReference type="Pfam" id="PF10517">
    <property type="entry name" value="DM13"/>
    <property type="match status" value="1"/>
</dbReference>
<comment type="caution">
    <text evidence="2">The sequence shown here is derived from an EMBL/GenBank/DDBJ whole genome shotgun (WGS) entry which is preliminary data.</text>
</comment>
<feature type="domain" description="DM13" evidence="1">
    <location>
        <begin position="53"/>
        <end position="164"/>
    </location>
</feature>
<evidence type="ECO:0000259" key="1">
    <source>
        <dbReference type="PROSITE" id="PS51549"/>
    </source>
</evidence>
<accession>A0A2W4W477</accession>
<evidence type="ECO:0000313" key="2">
    <source>
        <dbReference type="EMBL" id="PZO39456.1"/>
    </source>
</evidence>
<evidence type="ECO:0000313" key="3">
    <source>
        <dbReference type="EMBL" id="PZO39459.1"/>
    </source>
</evidence>
<protein>
    <submittedName>
        <fullName evidence="2">Electron transfer flavoprotein</fullName>
    </submittedName>
</protein>
<sequence>MLGCTAVPSTNPKTSQADAVTTIANTEVKSVLRTSQTLPVATNPKADTKSRIGSFISGEHATSGKAKIVQENGTYFIEFDQTFKTSENGPDLFVILHRSPDILKVSKPPDYRIAEGDYVAIAPLKSFNGKQRYEIPANIQSDGYQSVAVWCRKYNATFGFAPLSGV</sequence>
<dbReference type="AlphaFoldDB" id="A0A2W4W477"/>
<reference evidence="2 4" key="1">
    <citation type="submission" date="2018-04" db="EMBL/GenBank/DDBJ databases">
        <authorList>
            <person name="Go L.Y."/>
            <person name="Mitchell J.A."/>
        </authorList>
    </citation>
    <scope>NUCLEOTIDE SEQUENCE [LARGE SCALE GENOMIC DNA]</scope>
    <source>
        <strain evidence="2">ULC066bin1</strain>
    </source>
</reference>
<dbReference type="InterPro" id="IPR019545">
    <property type="entry name" value="DM13_domain"/>
</dbReference>
<dbReference type="EMBL" id="QBML01000018">
    <property type="protein sequence ID" value="PZO39456.1"/>
    <property type="molecule type" value="Genomic_DNA"/>
</dbReference>
<dbReference type="Proteomes" id="UP000249467">
    <property type="component" value="Unassembled WGS sequence"/>
</dbReference>
<proteinExistence type="predicted"/>
<name>A0A2W4W477_9CYAN</name>
<dbReference type="EMBL" id="QBML01000018">
    <property type="protein sequence ID" value="PZO39459.1"/>
    <property type="molecule type" value="Genomic_DNA"/>
</dbReference>